<evidence type="ECO:0000256" key="1">
    <source>
        <dbReference type="SAM" id="MobiDB-lite"/>
    </source>
</evidence>
<dbReference type="RefSeq" id="WP_310537981.1">
    <property type="nucleotide sequence ID" value="NZ_BAAAOC010000016.1"/>
</dbReference>
<feature type="region of interest" description="Disordered" evidence="1">
    <location>
        <begin position="1"/>
        <end position="23"/>
    </location>
</feature>
<sequence>MARSETARASAREQARRMQAEQERKHKMQSLMLRLGVVVVAVALVAGLAFFVLTRDRDGGSFTQGPAPAAANEQGGFVLTSSTEIAEGDNLGEIDSENLPATQGEDGLPPGVGPREEGEPPHVVIYTDAGCPGCAAFESAYHGMLSQWLDAGQITLEYRSVSFVRPPYSARSANAFACMAEHGPEHYMSYLGAVTAERLNTTELSNDELAARAQNYGVDISDCLSDGEYRAFASYVNALAGEHGVGGTPTIFVNDEQVPGNEFIEQAAPMIEAAIAEYESEAGGAEEGAEGEAEGADAEGEDADAETPEGDDAEEEPAAEDSE</sequence>
<evidence type="ECO:0000259" key="3">
    <source>
        <dbReference type="Pfam" id="PF13462"/>
    </source>
</evidence>
<comment type="caution">
    <text evidence="4">The sequence shown here is derived from an EMBL/GenBank/DDBJ whole genome shotgun (WGS) entry which is preliminary data.</text>
</comment>
<dbReference type="Proteomes" id="UP001260872">
    <property type="component" value="Unassembled WGS sequence"/>
</dbReference>
<keyword evidence="2" id="KW-0812">Transmembrane</keyword>
<feature type="region of interest" description="Disordered" evidence="1">
    <location>
        <begin position="277"/>
        <end position="323"/>
    </location>
</feature>
<dbReference type="Gene3D" id="3.40.30.10">
    <property type="entry name" value="Glutaredoxin"/>
    <property type="match status" value="1"/>
</dbReference>
<dbReference type="Pfam" id="PF13462">
    <property type="entry name" value="Thioredoxin_4"/>
    <property type="match status" value="1"/>
</dbReference>
<keyword evidence="5" id="KW-1185">Reference proteome</keyword>
<dbReference type="SUPFAM" id="SSF52833">
    <property type="entry name" value="Thioredoxin-like"/>
    <property type="match status" value="1"/>
</dbReference>
<evidence type="ECO:0000256" key="2">
    <source>
        <dbReference type="SAM" id="Phobius"/>
    </source>
</evidence>
<dbReference type="EMBL" id="JAVKGT010000030">
    <property type="protein sequence ID" value="MDR5712609.1"/>
    <property type="molecule type" value="Genomic_DNA"/>
</dbReference>
<keyword evidence="2" id="KW-0472">Membrane</keyword>
<evidence type="ECO:0000313" key="5">
    <source>
        <dbReference type="Proteomes" id="UP001260872"/>
    </source>
</evidence>
<keyword evidence="2" id="KW-1133">Transmembrane helix</keyword>
<dbReference type="CDD" id="cd02972">
    <property type="entry name" value="DsbA_family"/>
    <property type="match status" value="1"/>
</dbReference>
<protein>
    <submittedName>
        <fullName evidence="4">Thioredoxin domain-containing protein</fullName>
    </submittedName>
</protein>
<organism evidence="4 5">
    <name type="scientific">Nesterenkonia flava</name>
    <dbReference type="NCBI Taxonomy" id="469799"/>
    <lineage>
        <taxon>Bacteria</taxon>
        <taxon>Bacillati</taxon>
        <taxon>Actinomycetota</taxon>
        <taxon>Actinomycetes</taxon>
        <taxon>Micrococcales</taxon>
        <taxon>Micrococcaceae</taxon>
        <taxon>Nesterenkonia</taxon>
    </lineage>
</organism>
<feature type="region of interest" description="Disordered" evidence="1">
    <location>
        <begin position="93"/>
        <end position="121"/>
    </location>
</feature>
<feature type="transmembrane region" description="Helical" evidence="2">
    <location>
        <begin position="31"/>
        <end position="53"/>
    </location>
</feature>
<feature type="compositionally biased region" description="Acidic residues" evidence="1">
    <location>
        <begin position="287"/>
        <end position="323"/>
    </location>
</feature>
<feature type="compositionally biased region" description="Basic and acidic residues" evidence="1">
    <location>
        <begin position="10"/>
        <end position="23"/>
    </location>
</feature>
<gene>
    <name evidence="4" type="ORF">RH857_10790</name>
</gene>
<feature type="domain" description="Thioredoxin-like fold" evidence="3">
    <location>
        <begin position="120"/>
        <end position="272"/>
    </location>
</feature>
<proteinExistence type="predicted"/>
<dbReference type="InterPro" id="IPR036249">
    <property type="entry name" value="Thioredoxin-like_sf"/>
</dbReference>
<accession>A0ABU1FVA9</accession>
<reference evidence="5" key="1">
    <citation type="submission" date="2023-07" db="EMBL/GenBank/DDBJ databases">
        <title>Description of three actinobacteria isolated from air of manufacturing shop in a pharmaceutical factory.</title>
        <authorList>
            <person name="Zhang D.-F."/>
        </authorList>
    </citation>
    <scope>NUCLEOTIDE SEQUENCE [LARGE SCALE GENOMIC DNA]</scope>
    <source>
        <strain evidence="5">CCTCC AB 207010</strain>
    </source>
</reference>
<dbReference type="InterPro" id="IPR012336">
    <property type="entry name" value="Thioredoxin-like_fold"/>
</dbReference>
<name>A0ABU1FVA9_9MICC</name>
<evidence type="ECO:0000313" key="4">
    <source>
        <dbReference type="EMBL" id="MDR5712609.1"/>
    </source>
</evidence>